<evidence type="ECO:0008006" key="3">
    <source>
        <dbReference type="Google" id="ProtNLM"/>
    </source>
</evidence>
<comment type="caution">
    <text evidence="1">The sequence shown here is derived from an EMBL/GenBank/DDBJ whole genome shotgun (WGS) entry which is preliminary data.</text>
</comment>
<evidence type="ECO:0000313" key="2">
    <source>
        <dbReference type="Proteomes" id="UP000028602"/>
    </source>
</evidence>
<accession>A0A085JP47</accession>
<dbReference type="Proteomes" id="UP000028602">
    <property type="component" value="Unassembled WGS sequence"/>
</dbReference>
<reference evidence="1 2" key="1">
    <citation type="submission" date="2014-05" db="EMBL/GenBank/DDBJ databases">
        <title>ATOL: Assembling a taxonomically balanced genome-scale reconstruction of the evolutionary history of the Enterobacteriaceae.</title>
        <authorList>
            <person name="Plunkett G.III."/>
            <person name="Neeno-Eckwall E.C."/>
            <person name="Glasner J.D."/>
            <person name="Perna N.T."/>
        </authorList>
    </citation>
    <scope>NUCLEOTIDE SEQUENCE [LARGE SCALE GENOMIC DNA]</scope>
    <source>
        <strain evidence="1 2">ATCC 33301</strain>
    </source>
</reference>
<keyword evidence="2" id="KW-1185">Reference proteome</keyword>
<dbReference type="RefSeq" id="WP_029991028.1">
    <property type="nucleotide sequence ID" value="NZ_ATMJ01000038.1"/>
</dbReference>
<gene>
    <name evidence="1" type="ORF">GTPT_0417</name>
</gene>
<evidence type="ECO:0000313" key="1">
    <source>
        <dbReference type="EMBL" id="KFD22243.1"/>
    </source>
</evidence>
<dbReference type="OrthoDB" id="6562856at2"/>
<name>A0A085JP47_9GAMM</name>
<sequence>MTRRGLWCLSLLLSTAQAEDRDPFQPPVIRPQCQLPEKADLRQWQLKGTLSDQTHQAAYITGPGGGHYFLQAGEYLPGSEWKAERIGRGKVLFRNTSACEKPLWQLSLTRESTYEK</sequence>
<dbReference type="eggNOG" id="ENOG5033KC2">
    <property type="taxonomic scope" value="Bacteria"/>
</dbReference>
<dbReference type="AlphaFoldDB" id="A0A085JP47"/>
<protein>
    <recommendedName>
        <fullName evidence="3">PilP family type IV pilus biogenesis protein</fullName>
    </recommendedName>
</protein>
<proteinExistence type="predicted"/>
<dbReference type="EMBL" id="JMPR01000008">
    <property type="protein sequence ID" value="KFD22243.1"/>
    <property type="molecule type" value="Genomic_DNA"/>
</dbReference>
<organism evidence="1 2">
    <name type="scientific">Tatumella ptyseos ATCC 33301</name>
    <dbReference type="NCBI Taxonomy" id="1005995"/>
    <lineage>
        <taxon>Bacteria</taxon>
        <taxon>Pseudomonadati</taxon>
        <taxon>Pseudomonadota</taxon>
        <taxon>Gammaproteobacteria</taxon>
        <taxon>Enterobacterales</taxon>
        <taxon>Erwiniaceae</taxon>
        <taxon>Tatumella</taxon>
    </lineage>
</organism>